<dbReference type="GO" id="GO:0000122">
    <property type="term" value="P:negative regulation of transcription by RNA polymerase II"/>
    <property type="evidence" value="ECO:0007669"/>
    <property type="project" value="TreeGrafter"/>
</dbReference>
<comment type="caution">
    <text evidence="2">The sequence shown here is derived from an EMBL/GenBank/DDBJ whole genome shotgun (WGS) entry which is preliminary data.</text>
</comment>
<dbReference type="EMBL" id="BEZZ01000318">
    <property type="protein sequence ID" value="GCC30687.1"/>
    <property type="molecule type" value="Genomic_DNA"/>
</dbReference>
<dbReference type="OrthoDB" id="9872130at2759"/>
<dbReference type="STRING" id="137246.A0A401SJU2"/>
<dbReference type="GO" id="GO:0061629">
    <property type="term" value="F:RNA polymerase II-specific DNA-binding transcription factor binding"/>
    <property type="evidence" value="ECO:0007669"/>
    <property type="project" value="InterPro"/>
</dbReference>
<dbReference type="Proteomes" id="UP000287033">
    <property type="component" value="Unassembled WGS sequence"/>
</dbReference>
<dbReference type="InterPro" id="IPR039746">
    <property type="entry name" value="FOG"/>
</dbReference>
<feature type="region of interest" description="Disordered" evidence="1">
    <location>
        <begin position="68"/>
        <end position="94"/>
    </location>
</feature>
<name>A0A401SJU2_CHIPU</name>
<dbReference type="AlphaFoldDB" id="A0A401SJU2"/>
<feature type="compositionally biased region" description="Basic residues" evidence="1">
    <location>
        <begin position="1"/>
        <end position="13"/>
    </location>
</feature>
<dbReference type="GO" id="GO:0030154">
    <property type="term" value="P:cell differentiation"/>
    <property type="evidence" value="ECO:0007669"/>
    <property type="project" value="TreeGrafter"/>
</dbReference>
<feature type="compositionally biased region" description="Acidic residues" evidence="1">
    <location>
        <begin position="18"/>
        <end position="33"/>
    </location>
</feature>
<dbReference type="GO" id="GO:0045944">
    <property type="term" value="P:positive regulation of transcription by RNA polymerase II"/>
    <property type="evidence" value="ECO:0007669"/>
    <property type="project" value="TreeGrafter"/>
</dbReference>
<organism evidence="2 3">
    <name type="scientific">Chiloscyllium punctatum</name>
    <name type="common">Brownbanded bambooshark</name>
    <name type="synonym">Hemiscyllium punctatum</name>
    <dbReference type="NCBI Taxonomy" id="137246"/>
    <lineage>
        <taxon>Eukaryota</taxon>
        <taxon>Metazoa</taxon>
        <taxon>Chordata</taxon>
        <taxon>Craniata</taxon>
        <taxon>Vertebrata</taxon>
        <taxon>Chondrichthyes</taxon>
        <taxon>Elasmobranchii</taxon>
        <taxon>Galeomorphii</taxon>
        <taxon>Galeoidea</taxon>
        <taxon>Orectolobiformes</taxon>
        <taxon>Hemiscylliidae</taxon>
        <taxon>Chiloscyllium</taxon>
    </lineage>
</organism>
<evidence type="ECO:0000313" key="2">
    <source>
        <dbReference type="EMBL" id="GCC30687.1"/>
    </source>
</evidence>
<evidence type="ECO:0000313" key="3">
    <source>
        <dbReference type="Proteomes" id="UP000287033"/>
    </source>
</evidence>
<accession>A0A401SJU2</accession>
<keyword evidence="3" id="KW-1185">Reference proteome</keyword>
<dbReference type="GO" id="GO:0007507">
    <property type="term" value="P:heart development"/>
    <property type="evidence" value="ECO:0007669"/>
    <property type="project" value="TreeGrafter"/>
</dbReference>
<dbReference type="GO" id="GO:0005634">
    <property type="term" value="C:nucleus"/>
    <property type="evidence" value="ECO:0007669"/>
    <property type="project" value="TreeGrafter"/>
</dbReference>
<dbReference type="PANTHER" id="PTHR12958">
    <property type="entry name" value="FRIEND OF GATA2-RELATED"/>
    <property type="match status" value="1"/>
</dbReference>
<feature type="region of interest" description="Disordered" evidence="1">
    <location>
        <begin position="1"/>
        <end position="41"/>
    </location>
</feature>
<reference evidence="2 3" key="1">
    <citation type="journal article" date="2018" name="Nat. Ecol. Evol.">
        <title>Shark genomes provide insights into elasmobranch evolution and the origin of vertebrates.</title>
        <authorList>
            <person name="Hara Y"/>
            <person name="Yamaguchi K"/>
            <person name="Onimaru K"/>
            <person name="Kadota M"/>
            <person name="Koyanagi M"/>
            <person name="Keeley SD"/>
            <person name="Tatsumi K"/>
            <person name="Tanaka K"/>
            <person name="Motone F"/>
            <person name="Kageyama Y"/>
            <person name="Nozu R"/>
            <person name="Adachi N"/>
            <person name="Nishimura O"/>
            <person name="Nakagawa R"/>
            <person name="Tanegashima C"/>
            <person name="Kiyatake I"/>
            <person name="Matsumoto R"/>
            <person name="Murakumo K"/>
            <person name="Nishida K"/>
            <person name="Terakita A"/>
            <person name="Kuratani S"/>
            <person name="Sato K"/>
            <person name="Hyodo S Kuraku.S."/>
        </authorList>
    </citation>
    <scope>NUCLEOTIDE SEQUENCE [LARGE SCALE GENOMIC DNA]</scope>
</reference>
<dbReference type="OMA" id="CEETEYY"/>
<proteinExistence type="predicted"/>
<gene>
    <name evidence="2" type="ORF">chiPu_0009141</name>
</gene>
<protein>
    <submittedName>
        <fullName evidence="2">Uncharacterized protein</fullName>
    </submittedName>
</protein>
<dbReference type="PANTHER" id="PTHR12958:SF5">
    <property type="entry name" value="ZINC FINGER PROTEIN ZFPM2"/>
    <property type="match status" value="1"/>
</dbReference>
<feature type="compositionally biased region" description="Basic and acidic residues" evidence="1">
    <location>
        <begin position="79"/>
        <end position="93"/>
    </location>
</feature>
<sequence>MSRRKQRNPRQIKRPLEDTIEDDEEECLSEENDTISRGDYTLDENFSADYGSEHLSCEETEYYCSKGDEDGVRETAQSDGEKPGRSNLEHEDWNGPGITSTSHHLFLFLFAVVLNETLGDDLIVICIHLYRGKKRLY</sequence>
<evidence type="ECO:0000256" key="1">
    <source>
        <dbReference type="SAM" id="MobiDB-lite"/>
    </source>
</evidence>